<evidence type="ECO:0000256" key="3">
    <source>
        <dbReference type="ARBA" id="ARBA00022840"/>
    </source>
</evidence>
<dbReference type="InterPro" id="IPR003593">
    <property type="entry name" value="AAA+_ATPase"/>
</dbReference>
<dbReference type="PROSITE" id="PS00211">
    <property type="entry name" value="ABC_TRANSPORTER_1"/>
    <property type="match status" value="1"/>
</dbReference>
<gene>
    <name evidence="5" type="ORF">H7C19_19875</name>
</gene>
<dbReference type="Pfam" id="PF00005">
    <property type="entry name" value="ABC_tran"/>
    <property type="match status" value="1"/>
</dbReference>
<evidence type="ECO:0000313" key="6">
    <source>
        <dbReference type="Proteomes" id="UP000547209"/>
    </source>
</evidence>
<proteinExistence type="predicted"/>
<dbReference type="SUPFAM" id="SSF52540">
    <property type="entry name" value="P-loop containing nucleoside triphosphate hydrolases"/>
    <property type="match status" value="1"/>
</dbReference>
<comment type="caution">
    <text evidence="5">The sequence shown here is derived from an EMBL/GenBank/DDBJ whole genome shotgun (WGS) entry which is preliminary data.</text>
</comment>
<organism evidence="5 6">
    <name type="scientific">Cohnella nanjingensis</name>
    <dbReference type="NCBI Taxonomy" id="1387779"/>
    <lineage>
        <taxon>Bacteria</taxon>
        <taxon>Bacillati</taxon>
        <taxon>Bacillota</taxon>
        <taxon>Bacilli</taxon>
        <taxon>Bacillales</taxon>
        <taxon>Paenibacillaceae</taxon>
        <taxon>Cohnella</taxon>
    </lineage>
</organism>
<reference evidence="5 6" key="1">
    <citation type="submission" date="2020-08" db="EMBL/GenBank/DDBJ databases">
        <title>Cohnella phylogeny.</title>
        <authorList>
            <person name="Dunlap C."/>
        </authorList>
    </citation>
    <scope>NUCLEOTIDE SEQUENCE [LARGE SCALE GENOMIC DNA]</scope>
    <source>
        <strain evidence="5 6">DSM 28246</strain>
    </source>
</reference>
<accession>A0A7X0RSL6</accession>
<dbReference type="GO" id="GO:0016887">
    <property type="term" value="F:ATP hydrolysis activity"/>
    <property type="evidence" value="ECO:0007669"/>
    <property type="project" value="InterPro"/>
</dbReference>
<dbReference type="Gene3D" id="3.40.50.300">
    <property type="entry name" value="P-loop containing nucleotide triphosphate hydrolases"/>
    <property type="match status" value="1"/>
</dbReference>
<dbReference type="PANTHER" id="PTHR43423:SF1">
    <property type="entry name" value="ABC TRANSPORTER I FAMILY MEMBER 17"/>
    <property type="match status" value="1"/>
</dbReference>
<keyword evidence="1" id="KW-0813">Transport</keyword>
<keyword evidence="3 5" id="KW-0067">ATP-binding</keyword>
<dbReference type="Proteomes" id="UP000547209">
    <property type="component" value="Unassembled WGS sequence"/>
</dbReference>
<name>A0A7X0RSL6_9BACL</name>
<evidence type="ECO:0000259" key="4">
    <source>
        <dbReference type="PROSITE" id="PS50893"/>
    </source>
</evidence>
<keyword evidence="6" id="KW-1185">Reference proteome</keyword>
<dbReference type="GO" id="GO:0005524">
    <property type="term" value="F:ATP binding"/>
    <property type="evidence" value="ECO:0007669"/>
    <property type="project" value="UniProtKB-KW"/>
</dbReference>
<dbReference type="RefSeq" id="WP_185670796.1">
    <property type="nucleotide sequence ID" value="NZ_JACJVP010000032.1"/>
</dbReference>
<evidence type="ECO:0000256" key="1">
    <source>
        <dbReference type="ARBA" id="ARBA00022448"/>
    </source>
</evidence>
<dbReference type="EMBL" id="JACJVP010000032">
    <property type="protein sequence ID" value="MBB6672942.1"/>
    <property type="molecule type" value="Genomic_DNA"/>
</dbReference>
<dbReference type="InterPro" id="IPR017871">
    <property type="entry name" value="ABC_transporter-like_CS"/>
</dbReference>
<sequence length="254" mass="28060">MPNVLEITGLAKRSRQEGNEASSSGLLFSEVTATIKEPERIALLGVSGQGKSTLLRILAKLDTADNGSIALYGTASDGADPRRWRMRMGYVAQLPVMLPGSVEFNLRTVSRLHGTEYDRKLAERLMGELGLENLALSKPATELSGGEKQRLSLARSLMLRPDVLLLDEITASLDRGSKERVERLLLRWHQEEGTAMIWVTHDLEQARQTCGRVWFMGEGTLLEDTPADAFFRAPATELASAYLRTPAGRELEHS</sequence>
<dbReference type="PANTHER" id="PTHR43423">
    <property type="entry name" value="ABC TRANSPORTER I FAMILY MEMBER 17"/>
    <property type="match status" value="1"/>
</dbReference>
<keyword evidence="2" id="KW-0547">Nucleotide-binding</keyword>
<dbReference type="PROSITE" id="PS50893">
    <property type="entry name" value="ABC_TRANSPORTER_2"/>
    <property type="match status" value="1"/>
</dbReference>
<feature type="domain" description="ABC transporter" evidence="4">
    <location>
        <begin position="5"/>
        <end position="243"/>
    </location>
</feature>
<dbReference type="InterPro" id="IPR027417">
    <property type="entry name" value="P-loop_NTPase"/>
</dbReference>
<evidence type="ECO:0000256" key="2">
    <source>
        <dbReference type="ARBA" id="ARBA00022741"/>
    </source>
</evidence>
<evidence type="ECO:0000313" key="5">
    <source>
        <dbReference type="EMBL" id="MBB6672942.1"/>
    </source>
</evidence>
<dbReference type="SMART" id="SM00382">
    <property type="entry name" value="AAA"/>
    <property type="match status" value="1"/>
</dbReference>
<dbReference type="AlphaFoldDB" id="A0A7X0RSL6"/>
<dbReference type="InterPro" id="IPR003439">
    <property type="entry name" value="ABC_transporter-like_ATP-bd"/>
</dbReference>
<protein>
    <submittedName>
        <fullName evidence="5">ATP-binding cassette domain-containing protein</fullName>
    </submittedName>
</protein>